<evidence type="ECO:0000256" key="2">
    <source>
        <dbReference type="SAM" id="SignalP"/>
    </source>
</evidence>
<dbReference type="EMBL" id="WNWW01000164">
    <property type="protein sequence ID" value="KAF3429375.1"/>
    <property type="molecule type" value="Genomic_DNA"/>
</dbReference>
<evidence type="ECO:0000313" key="3">
    <source>
        <dbReference type="EMBL" id="KAF3429375.1"/>
    </source>
</evidence>
<name>A0A833S2H8_9HYME</name>
<protein>
    <submittedName>
        <fullName evidence="3">Uncharacterized protein</fullName>
    </submittedName>
</protein>
<comment type="caution">
    <text evidence="3">The sequence shown here is derived from an EMBL/GenBank/DDBJ whole genome shotgun (WGS) entry which is preliminary data.</text>
</comment>
<dbReference type="AlphaFoldDB" id="A0A833S2H8"/>
<dbReference type="Proteomes" id="UP000655588">
    <property type="component" value="Unassembled WGS sequence"/>
</dbReference>
<evidence type="ECO:0000313" key="4">
    <source>
        <dbReference type="Proteomes" id="UP000655588"/>
    </source>
</evidence>
<proteinExistence type="predicted"/>
<gene>
    <name evidence="3" type="ORF">E2986_03189</name>
</gene>
<feature type="signal peptide" evidence="2">
    <location>
        <begin position="1"/>
        <end position="17"/>
    </location>
</feature>
<feature type="coiled-coil region" evidence="1">
    <location>
        <begin position="148"/>
        <end position="213"/>
    </location>
</feature>
<accession>A0A833S2H8</accession>
<feature type="chain" id="PRO_5032477193" evidence="2">
    <location>
        <begin position="18"/>
        <end position="246"/>
    </location>
</feature>
<keyword evidence="4" id="KW-1185">Reference proteome</keyword>
<sequence>MKSLVFLCLLFVTFCAAQRVPNNVLDQAFTAIKNAKNSVDTVMLDLRHSRTNINLKAQSEITNYYIAATSRINEVLNTRLNYIKTLSIEAFYYRKEKSQEAKESGKDADDCLNIVTKDMKAAAQTGYSEVKSCEQEANKKLGTILQTFDNEQANGQKLKNQLDQIALECMNSSNPQQMANCIFLKIAIINQDIRQYQQRASQLTNQANSQKNALLLEQFSCNAKANDKIQSASTKAIYAAVDCLKN</sequence>
<reference evidence="3" key="1">
    <citation type="submission" date="2019-11" db="EMBL/GenBank/DDBJ databases">
        <title>The nuclear and mitochondrial genomes of Frieseomelitta varia - a highly eusocial stingless bee (Meliponini) with a permanently sterile worker caste.</title>
        <authorList>
            <person name="Freitas F.C.P."/>
            <person name="Lourenco A.P."/>
            <person name="Nunes F.M.F."/>
            <person name="Paschoal A.R."/>
            <person name="Abreu F.C.P."/>
            <person name="Barbin F.O."/>
            <person name="Bataglia L."/>
            <person name="Cardoso-Junior C.A.M."/>
            <person name="Cervoni M.S."/>
            <person name="Silva S.R."/>
            <person name="Dalarmi F."/>
            <person name="Del Lama M.A."/>
            <person name="Depintor T.S."/>
            <person name="Ferreira K.M."/>
            <person name="Goria P.S."/>
            <person name="Jaskot M.C."/>
            <person name="Lago D.C."/>
            <person name="Luna-Lucena D."/>
            <person name="Moda L.M."/>
            <person name="Nascimento L."/>
            <person name="Pedrino M."/>
            <person name="Rabico F.O."/>
            <person name="Sanches F.C."/>
            <person name="Santos D.E."/>
            <person name="Santos C.G."/>
            <person name="Vieira J."/>
            <person name="Lopes T.F."/>
            <person name="Barchuk A.R."/>
            <person name="Hartfelder K."/>
            <person name="Simoes Z.L.P."/>
            <person name="Bitondi M.M.G."/>
            <person name="Pinheiro D.G."/>
        </authorList>
    </citation>
    <scope>NUCLEOTIDE SEQUENCE</scope>
    <source>
        <strain evidence="3">USP_RPSP 00005682</strain>
        <tissue evidence="3">Whole individual</tissue>
    </source>
</reference>
<keyword evidence="1" id="KW-0175">Coiled coil</keyword>
<evidence type="ECO:0000256" key="1">
    <source>
        <dbReference type="SAM" id="Coils"/>
    </source>
</evidence>
<organism evidence="3 4">
    <name type="scientific">Frieseomelitta varia</name>
    <dbReference type="NCBI Taxonomy" id="561572"/>
    <lineage>
        <taxon>Eukaryota</taxon>
        <taxon>Metazoa</taxon>
        <taxon>Ecdysozoa</taxon>
        <taxon>Arthropoda</taxon>
        <taxon>Hexapoda</taxon>
        <taxon>Insecta</taxon>
        <taxon>Pterygota</taxon>
        <taxon>Neoptera</taxon>
        <taxon>Endopterygota</taxon>
        <taxon>Hymenoptera</taxon>
        <taxon>Apocrita</taxon>
        <taxon>Aculeata</taxon>
        <taxon>Apoidea</taxon>
        <taxon>Anthophila</taxon>
        <taxon>Apidae</taxon>
        <taxon>Frieseomelitta</taxon>
    </lineage>
</organism>
<keyword evidence="2" id="KW-0732">Signal</keyword>